<evidence type="ECO:0000256" key="3">
    <source>
        <dbReference type="ARBA" id="ARBA00023163"/>
    </source>
</evidence>
<dbReference type="PANTHER" id="PTHR47894:SF4">
    <property type="entry name" value="HTH-TYPE TRANSCRIPTIONAL REGULATOR GADX"/>
    <property type="match status" value="1"/>
</dbReference>
<evidence type="ECO:0000313" key="7">
    <source>
        <dbReference type="Proteomes" id="UP001216253"/>
    </source>
</evidence>
<keyword evidence="7" id="KW-1185">Reference proteome</keyword>
<evidence type="ECO:0000256" key="2">
    <source>
        <dbReference type="ARBA" id="ARBA00023125"/>
    </source>
</evidence>
<accession>A0ABT5WS87</accession>
<protein>
    <submittedName>
        <fullName evidence="6">AraC family transcriptional regulator ligand-binding domain-containing protein</fullName>
    </submittedName>
</protein>
<comment type="caution">
    <text evidence="6">The sequence shown here is derived from an EMBL/GenBank/DDBJ whole genome shotgun (WGS) entry which is preliminary data.</text>
</comment>
<evidence type="ECO:0000256" key="1">
    <source>
        <dbReference type="ARBA" id="ARBA00023015"/>
    </source>
</evidence>
<keyword evidence="2" id="KW-0238">DNA-binding</keyword>
<dbReference type="InterPro" id="IPR009057">
    <property type="entry name" value="Homeodomain-like_sf"/>
</dbReference>
<feature type="region of interest" description="Disordered" evidence="4">
    <location>
        <begin position="1"/>
        <end position="24"/>
    </location>
</feature>
<dbReference type="InterPro" id="IPR032687">
    <property type="entry name" value="AraC-type_N"/>
</dbReference>
<evidence type="ECO:0000256" key="4">
    <source>
        <dbReference type="SAM" id="MobiDB-lite"/>
    </source>
</evidence>
<sequence>MTMPGPSPAPPAPTLPASPLPAPAIRDEDFERVHARLLKFLPELVADLGGDPAALRGNPVDADDAGPSRAEPELTYRQAIRLMERAAHALDCPDLGMRLAVRQGGAGVFGPLGEVMRHSRSLGDALGYVSRHSYAHSLAARVWLHPLPEEKLVFAGHDILLDHLAHRAQTMEQILLLGHLAAIELTQGHARARRIHFRHQPVSPPRVYRRYFGCEVRFGEPADGVVFSAADLACPIVHGDSRALRRVTAYIADRFTRQHPPFHAEVRGIVMRRLGQNACTNADVARALNLHVRTLHRRLAREGTSFQQVKDEVRRDVMQYYLQQTDLDLARISERLGFAEQSIMTRSCNRWFGRSPTQLRRAAAAVE</sequence>
<keyword evidence="1" id="KW-0805">Transcription regulation</keyword>
<dbReference type="Proteomes" id="UP001216253">
    <property type="component" value="Unassembled WGS sequence"/>
</dbReference>
<name>A0ABT5WS87_9SPHN</name>
<reference evidence="6 7" key="1">
    <citation type="submission" date="2023-03" db="EMBL/GenBank/DDBJ databases">
        <title>NovoSphingobium album sp. nov. isolated from polycyclic aromatic hydrocarbons- and heavy-metal polluted soil.</title>
        <authorList>
            <person name="Liu Z."/>
            <person name="Wang K."/>
        </authorList>
    </citation>
    <scope>NUCLEOTIDE SEQUENCE [LARGE SCALE GENOMIC DNA]</scope>
    <source>
        <strain evidence="6 7">H3SJ31-1</strain>
    </source>
</reference>
<dbReference type="PANTHER" id="PTHR47894">
    <property type="entry name" value="HTH-TYPE TRANSCRIPTIONAL REGULATOR GADX"/>
    <property type="match status" value="1"/>
</dbReference>
<organism evidence="6 7">
    <name type="scientific">Novosphingobium album</name>
    <name type="common">ex Liu et al. 2023</name>
    <dbReference type="NCBI Taxonomy" id="3031130"/>
    <lineage>
        <taxon>Bacteria</taxon>
        <taxon>Pseudomonadati</taxon>
        <taxon>Pseudomonadota</taxon>
        <taxon>Alphaproteobacteria</taxon>
        <taxon>Sphingomonadales</taxon>
        <taxon>Sphingomonadaceae</taxon>
        <taxon>Novosphingobium</taxon>
    </lineage>
</organism>
<proteinExistence type="predicted"/>
<evidence type="ECO:0000259" key="5">
    <source>
        <dbReference type="PROSITE" id="PS01124"/>
    </source>
</evidence>
<dbReference type="InterPro" id="IPR018060">
    <property type="entry name" value="HTH_AraC"/>
</dbReference>
<feature type="domain" description="HTH araC/xylS-type" evidence="5">
    <location>
        <begin position="264"/>
        <end position="362"/>
    </location>
</feature>
<keyword evidence="3" id="KW-0804">Transcription</keyword>
<feature type="compositionally biased region" description="Pro residues" evidence="4">
    <location>
        <begin position="1"/>
        <end position="22"/>
    </location>
</feature>
<gene>
    <name evidence="6" type="ORF">PYV00_14425</name>
</gene>
<dbReference type="Gene3D" id="1.10.10.60">
    <property type="entry name" value="Homeodomain-like"/>
    <property type="match status" value="1"/>
</dbReference>
<dbReference type="RefSeq" id="WP_275228999.1">
    <property type="nucleotide sequence ID" value="NZ_JARESE010000049.1"/>
</dbReference>
<dbReference type="EMBL" id="JARESE010000049">
    <property type="protein sequence ID" value="MDE8652900.1"/>
    <property type="molecule type" value="Genomic_DNA"/>
</dbReference>
<evidence type="ECO:0000313" key="6">
    <source>
        <dbReference type="EMBL" id="MDE8652900.1"/>
    </source>
</evidence>
<dbReference type="Pfam" id="PF12625">
    <property type="entry name" value="Arabinose_bd"/>
    <property type="match status" value="1"/>
</dbReference>
<dbReference type="SMART" id="SM00342">
    <property type="entry name" value="HTH_ARAC"/>
    <property type="match status" value="1"/>
</dbReference>
<dbReference type="PROSITE" id="PS01124">
    <property type="entry name" value="HTH_ARAC_FAMILY_2"/>
    <property type="match status" value="1"/>
</dbReference>
<dbReference type="Pfam" id="PF12833">
    <property type="entry name" value="HTH_18"/>
    <property type="match status" value="1"/>
</dbReference>
<dbReference type="SUPFAM" id="SSF46689">
    <property type="entry name" value="Homeodomain-like"/>
    <property type="match status" value="1"/>
</dbReference>